<feature type="region of interest" description="Disordered" evidence="2">
    <location>
        <begin position="77"/>
        <end position="135"/>
    </location>
</feature>
<feature type="region of interest" description="Disordered" evidence="2">
    <location>
        <begin position="1"/>
        <end position="42"/>
    </location>
</feature>
<dbReference type="PANTHER" id="PTHR24114:SF2">
    <property type="entry name" value="F-BOX DOMAIN-CONTAINING PROTEIN-RELATED"/>
    <property type="match status" value="1"/>
</dbReference>
<dbReference type="EMBL" id="NIVC01002156">
    <property type="protein sequence ID" value="PAA60402.1"/>
    <property type="molecule type" value="Genomic_DNA"/>
</dbReference>
<dbReference type="SUPFAM" id="SSF47473">
    <property type="entry name" value="EF-hand"/>
    <property type="match status" value="1"/>
</dbReference>
<feature type="compositionally biased region" description="Acidic residues" evidence="2">
    <location>
        <begin position="82"/>
        <end position="94"/>
    </location>
</feature>
<dbReference type="PROSITE" id="PS00018">
    <property type="entry name" value="EF_HAND_1"/>
    <property type="match status" value="1"/>
</dbReference>
<dbReference type="Pfam" id="PF13499">
    <property type="entry name" value="EF-hand_7"/>
    <property type="match status" value="1"/>
</dbReference>
<dbReference type="InterPro" id="IPR011992">
    <property type="entry name" value="EF-hand-dom_pair"/>
</dbReference>
<dbReference type="PANTHER" id="PTHR24114">
    <property type="entry name" value="LEUCINE RICH REPEAT FAMILY PROTEIN"/>
    <property type="match status" value="1"/>
</dbReference>
<comment type="caution">
    <text evidence="4">The sequence shown here is derived from an EMBL/GenBank/DDBJ whole genome shotgun (WGS) entry which is preliminary data.</text>
</comment>
<dbReference type="InterPro" id="IPR001611">
    <property type="entry name" value="Leu-rich_rpt"/>
</dbReference>
<dbReference type="InterPro" id="IPR052394">
    <property type="entry name" value="LRR-containing"/>
</dbReference>
<evidence type="ECO:0000256" key="1">
    <source>
        <dbReference type="ARBA" id="ARBA00022837"/>
    </source>
</evidence>
<sequence>MSNQPEKQSGELRRAGSQIPSQATASAAAAAVAAPTFFSRTSTFSKTLTEREKTIVTEMFDSRQRNATRTMLDNLMEKRPEDEDANEQEVEPGSEEVAGTKTEAQPQGEQATAEVDVEKRRRKKRRRLKPGEFDFSDVTDPRNLTQLTQLRLRPHELQGSWSQKLYSLVCRRLSLAPRQYIRDTLAKAKLVLANKFSQSEEILSIAVSMTDNRTLTCVEIVDNKLDTKSIAYLCHAVWECASINSFTLAGNEFTDEGLSIVIELLVATRHLHTVSLRDNRIRDVHGPKIAELLEQNRSITNLDLSYNQLGDTAAQYIGPALAENDRVRHLNLNWNCFRSVGVRLLTRNLNENIALRELTLKMNGLGIEGAGYVAKYLATNETLFSIDLSSNRIGDFGFELISKMVAKNYSLKEIKIGHNTVSTSGVYKVLEAFHRNKDSDLRILDFEGLYMDKKCLELIDAIKEERPHTYFVMHGTIERGTEHKTKELIRGIIDHDSPLEILRFYVEQTGSRLVDVFNIFDTEKNNAITKSDLVRGLEKINVIFTQEQVDILFDELDADKSGDIDFGELMAGDREARKNLRRKGKFHATAVNQTAVPDFVDI</sequence>
<dbReference type="PROSITE" id="PS50222">
    <property type="entry name" value="EF_HAND_2"/>
    <property type="match status" value="2"/>
</dbReference>
<accession>A0A267EI04</accession>
<dbReference type="Pfam" id="PF13516">
    <property type="entry name" value="LRR_6"/>
    <property type="match status" value="2"/>
</dbReference>
<gene>
    <name evidence="4" type="ORF">BOX15_Mlig008361g1</name>
</gene>
<dbReference type="STRING" id="282301.A0A267EI04"/>
<dbReference type="AlphaFoldDB" id="A0A267EI04"/>
<dbReference type="OrthoDB" id="120976at2759"/>
<dbReference type="Gene3D" id="3.80.10.10">
    <property type="entry name" value="Ribonuclease Inhibitor"/>
    <property type="match status" value="1"/>
</dbReference>
<dbReference type="Gene3D" id="1.10.238.10">
    <property type="entry name" value="EF-hand"/>
    <property type="match status" value="1"/>
</dbReference>
<dbReference type="SUPFAM" id="SSF52047">
    <property type="entry name" value="RNI-like"/>
    <property type="match status" value="1"/>
</dbReference>
<dbReference type="SMART" id="SM00054">
    <property type="entry name" value="EFh"/>
    <property type="match status" value="2"/>
</dbReference>
<reference evidence="4 5" key="1">
    <citation type="submission" date="2017-06" db="EMBL/GenBank/DDBJ databases">
        <title>A platform for efficient transgenesis in Macrostomum lignano, a flatworm model organism for stem cell research.</title>
        <authorList>
            <person name="Berezikov E."/>
        </authorList>
    </citation>
    <scope>NUCLEOTIDE SEQUENCE [LARGE SCALE GENOMIC DNA]</scope>
    <source>
        <strain evidence="4">DV1</strain>
        <tissue evidence="4">Whole organism</tissue>
    </source>
</reference>
<organism evidence="4 5">
    <name type="scientific">Macrostomum lignano</name>
    <dbReference type="NCBI Taxonomy" id="282301"/>
    <lineage>
        <taxon>Eukaryota</taxon>
        <taxon>Metazoa</taxon>
        <taxon>Spiralia</taxon>
        <taxon>Lophotrochozoa</taxon>
        <taxon>Platyhelminthes</taxon>
        <taxon>Rhabditophora</taxon>
        <taxon>Macrostomorpha</taxon>
        <taxon>Macrostomida</taxon>
        <taxon>Macrostomidae</taxon>
        <taxon>Macrostomum</taxon>
    </lineage>
</organism>
<feature type="domain" description="EF-hand" evidence="3">
    <location>
        <begin position="508"/>
        <end position="543"/>
    </location>
</feature>
<feature type="domain" description="EF-hand" evidence="3">
    <location>
        <begin position="544"/>
        <end position="579"/>
    </location>
</feature>
<evidence type="ECO:0000259" key="3">
    <source>
        <dbReference type="PROSITE" id="PS50222"/>
    </source>
</evidence>
<dbReference type="SMART" id="SM00368">
    <property type="entry name" value="LRR_RI"/>
    <property type="match status" value="6"/>
</dbReference>
<evidence type="ECO:0000256" key="2">
    <source>
        <dbReference type="SAM" id="MobiDB-lite"/>
    </source>
</evidence>
<dbReference type="InterPro" id="IPR032675">
    <property type="entry name" value="LRR_dom_sf"/>
</dbReference>
<dbReference type="GO" id="GO:0005509">
    <property type="term" value="F:calcium ion binding"/>
    <property type="evidence" value="ECO:0007669"/>
    <property type="project" value="InterPro"/>
</dbReference>
<protein>
    <recommendedName>
        <fullName evidence="3">EF-hand domain-containing protein</fullName>
    </recommendedName>
</protein>
<feature type="compositionally biased region" description="Low complexity" evidence="2">
    <location>
        <begin position="23"/>
        <end position="42"/>
    </location>
</feature>
<evidence type="ECO:0000313" key="5">
    <source>
        <dbReference type="Proteomes" id="UP000215902"/>
    </source>
</evidence>
<keyword evidence="5" id="KW-1185">Reference proteome</keyword>
<dbReference type="CDD" id="cd00051">
    <property type="entry name" value="EFh"/>
    <property type="match status" value="1"/>
</dbReference>
<dbReference type="InterPro" id="IPR018247">
    <property type="entry name" value="EF_Hand_1_Ca_BS"/>
</dbReference>
<dbReference type="InterPro" id="IPR002048">
    <property type="entry name" value="EF_hand_dom"/>
</dbReference>
<dbReference type="Proteomes" id="UP000215902">
    <property type="component" value="Unassembled WGS sequence"/>
</dbReference>
<proteinExistence type="predicted"/>
<keyword evidence="1" id="KW-0106">Calcium</keyword>
<evidence type="ECO:0000313" key="4">
    <source>
        <dbReference type="EMBL" id="PAA60402.1"/>
    </source>
</evidence>
<name>A0A267EI04_9PLAT</name>